<dbReference type="Proteomes" id="UP000239388">
    <property type="component" value="Unassembled WGS sequence"/>
</dbReference>
<dbReference type="OrthoDB" id="1495543at2"/>
<evidence type="ECO:0000313" key="1">
    <source>
        <dbReference type="EMBL" id="PQO41923.1"/>
    </source>
</evidence>
<dbReference type="RefSeq" id="WP_105351305.1">
    <property type="nucleotide sequence ID" value="NZ_PUIB01000004.1"/>
</dbReference>
<comment type="caution">
    <text evidence="1">The sequence shown here is derived from an EMBL/GenBank/DDBJ whole genome shotgun (WGS) entry which is preliminary data.</text>
</comment>
<reference evidence="1 2" key="1">
    <citation type="submission" date="2018-02" db="EMBL/GenBank/DDBJ databases">
        <title>Comparative genomes isolates from brazilian mangrove.</title>
        <authorList>
            <person name="Araujo J.E."/>
            <person name="Taketani R.G."/>
            <person name="Silva M.C.P."/>
            <person name="Loureco M.V."/>
            <person name="Andreote F.D."/>
        </authorList>
    </citation>
    <scope>NUCLEOTIDE SEQUENCE [LARGE SCALE GENOMIC DNA]</scope>
    <source>
        <strain evidence="1 2">NAP PRIS-MGV</strain>
    </source>
</reference>
<proteinExistence type="predicted"/>
<organism evidence="1 2">
    <name type="scientific">Blastopirellula marina</name>
    <dbReference type="NCBI Taxonomy" id="124"/>
    <lineage>
        <taxon>Bacteria</taxon>
        <taxon>Pseudomonadati</taxon>
        <taxon>Planctomycetota</taxon>
        <taxon>Planctomycetia</taxon>
        <taxon>Pirellulales</taxon>
        <taxon>Pirellulaceae</taxon>
        <taxon>Blastopirellula</taxon>
    </lineage>
</organism>
<protein>
    <submittedName>
        <fullName evidence="1">Uncharacterized protein</fullName>
    </submittedName>
</protein>
<sequence>MDDFLKEHFQRVRQVLSPPEPEPVRQVAEALCFPAFHPETLLRVVDRTEGSTILFRTTDSGLWGSEESTEPTEIEERTFVPFERAKQFWDAMSELNPVSIRPMESCGCDGMSINAMFQAGDQKSEFETWSPELDTPEGRFVELIYDLAWDVLQTPEAVLGLEHLHCYLKKGPGVTVTTGSVNRLRIFGSLSFGDEGALLAYFSEFDLNEPLLVDMTNFDGMGTCLYPEFIKFANSHQNIAWAVSPNARHHVEAMRFPKETCFDTTDDAIQWLNRP</sequence>
<name>A0A2S8GBX2_9BACT</name>
<dbReference type="EMBL" id="PUIB01000004">
    <property type="protein sequence ID" value="PQO41923.1"/>
    <property type="molecule type" value="Genomic_DNA"/>
</dbReference>
<evidence type="ECO:0000313" key="2">
    <source>
        <dbReference type="Proteomes" id="UP000239388"/>
    </source>
</evidence>
<gene>
    <name evidence="1" type="ORF">C5Y98_02480</name>
</gene>
<dbReference type="AlphaFoldDB" id="A0A2S8GBX2"/>
<accession>A0A2S8GBX2</accession>